<dbReference type="Pfam" id="PF05699">
    <property type="entry name" value="Dimer_Tnp_hAT"/>
    <property type="match status" value="1"/>
</dbReference>
<evidence type="ECO:0000313" key="2">
    <source>
        <dbReference type="EMBL" id="GFQ79913.1"/>
    </source>
</evidence>
<proteinExistence type="predicted"/>
<gene>
    <name evidence="2" type="primary">ZBED5</name>
    <name evidence="2" type="ORF">TNCT_600271</name>
</gene>
<evidence type="ECO:0000313" key="3">
    <source>
        <dbReference type="Proteomes" id="UP000887116"/>
    </source>
</evidence>
<sequence>MLEASDSLFEEFKNKKEIDSAINTLQLSAQTVTRRIEVIAENLEAELANDMENCIFFSLQMDESTDVTNISQLAICVKIVFSDFTTKEEFLKALSLKGSTTGEDIFSTFKKYITDVKLPEQKLSSITTNRAPAMTGKKKGFIALCRQDSLFPKFISYHCLIHQEMLCAKTIDFQHVFTIVTKIINSIRSGAMQHRLFKLLLEDEDVQFTDLLLHTEVRWLSRGKILERFIRLLPQIKEFIASRGEFYEQLENKDWLIDLGFLTDITAKLNELNLKIQGENQHIADMISAVNAFKRKLVLLKSHLLKKSLSHFPNIKYTVESLNLNNENFTVTSYLEIIDKLIEEFSSRFEDFAALEPVLRFFINTFNVTEDDVLEIVSVYFELHNIEDLELEIINLQSDVILKAHSNDKMFWNLVDENKYPILRKCALKMYSYCATTYNCESLFSNMKYLKSKYRTKINDSHLDNCLRTGNSKYIPNYKKLAENMDTQVSH</sequence>
<dbReference type="AlphaFoldDB" id="A0A8X6FH12"/>
<dbReference type="PANTHER" id="PTHR45913:SF21">
    <property type="entry name" value="DUF4371 DOMAIN-CONTAINING PROTEIN"/>
    <property type="match status" value="1"/>
</dbReference>
<dbReference type="SUPFAM" id="SSF53098">
    <property type="entry name" value="Ribonuclease H-like"/>
    <property type="match status" value="1"/>
</dbReference>
<keyword evidence="3" id="KW-1185">Reference proteome</keyword>
<name>A0A8X6FH12_TRICU</name>
<dbReference type="EMBL" id="BMAO01032131">
    <property type="protein sequence ID" value="GFQ79913.1"/>
    <property type="molecule type" value="Genomic_DNA"/>
</dbReference>
<dbReference type="PANTHER" id="PTHR45913">
    <property type="entry name" value="EPM2A-INTERACTING PROTEIN 1"/>
    <property type="match status" value="1"/>
</dbReference>
<dbReference type="OrthoDB" id="6416985at2759"/>
<dbReference type="GO" id="GO:0046983">
    <property type="term" value="F:protein dimerization activity"/>
    <property type="evidence" value="ECO:0007669"/>
    <property type="project" value="InterPro"/>
</dbReference>
<comment type="caution">
    <text evidence="2">The sequence shown here is derived from an EMBL/GenBank/DDBJ whole genome shotgun (WGS) entry which is preliminary data.</text>
</comment>
<dbReference type="InterPro" id="IPR008906">
    <property type="entry name" value="HATC_C_dom"/>
</dbReference>
<reference evidence="2" key="1">
    <citation type="submission" date="2020-07" db="EMBL/GenBank/DDBJ databases">
        <title>Multicomponent nature underlies the extraordinary mechanical properties of spider dragline silk.</title>
        <authorList>
            <person name="Kono N."/>
            <person name="Nakamura H."/>
            <person name="Mori M."/>
            <person name="Yoshida Y."/>
            <person name="Ohtoshi R."/>
            <person name="Malay A.D."/>
            <person name="Moran D.A.P."/>
            <person name="Tomita M."/>
            <person name="Numata K."/>
            <person name="Arakawa K."/>
        </authorList>
    </citation>
    <scope>NUCLEOTIDE SEQUENCE</scope>
</reference>
<accession>A0A8X6FH12</accession>
<dbReference type="Proteomes" id="UP000887116">
    <property type="component" value="Unassembled WGS sequence"/>
</dbReference>
<protein>
    <submittedName>
        <fullName evidence="2">Zinc finger BED domain-containing protein 5</fullName>
    </submittedName>
</protein>
<feature type="domain" description="HAT C-terminal dimerisation" evidence="1">
    <location>
        <begin position="411"/>
        <end position="466"/>
    </location>
</feature>
<evidence type="ECO:0000259" key="1">
    <source>
        <dbReference type="Pfam" id="PF05699"/>
    </source>
</evidence>
<organism evidence="2 3">
    <name type="scientific">Trichonephila clavata</name>
    <name type="common">Joro spider</name>
    <name type="synonym">Nephila clavata</name>
    <dbReference type="NCBI Taxonomy" id="2740835"/>
    <lineage>
        <taxon>Eukaryota</taxon>
        <taxon>Metazoa</taxon>
        <taxon>Ecdysozoa</taxon>
        <taxon>Arthropoda</taxon>
        <taxon>Chelicerata</taxon>
        <taxon>Arachnida</taxon>
        <taxon>Araneae</taxon>
        <taxon>Araneomorphae</taxon>
        <taxon>Entelegynae</taxon>
        <taxon>Araneoidea</taxon>
        <taxon>Nephilidae</taxon>
        <taxon>Trichonephila</taxon>
    </lineage>
</organism>
<dbReference type="InterPro" id="IPR012337">
    <property type="entry name" value="RNaseH-like_sf"/>
</dbReference>